<protein>
    <submittedName>
        <fullName evidence="2">Uncharacterized protein</fullName>
    </submittedName>
</protein>
<feature type="compositionally biased region" description="Low complexity" evidence="1">
    <location>
        <begin position="159"/>
        <end position="170"/>
    </location>
</feature>
<sequence>MPAITRARNMARAPRPCWVRTDGRLVRVDDVGITHIAEEGQRHPANRMEAHRDQEAIQAGDAAGSRPRRRPRAGCVQRTNNLPNRATALKKRPATTRTRPSTPPPPPPPSPSPLPPPPLPPLPQTPPLRLLPWEIPVQHPPPPFLVPDPTNLDFRFTDADANADANAGNGPDVRILK</sequence>
<feature type="compositionally biased region" description="Basic and acidic residues" evidence="1">
    <location>
        <begin position="36"/>
        <end position="55"/>
    </location>
</feature>
<feature type="compositionally biased region" description="Pro residues" evidence="1">
    <location>
        <begin position="101"/>
        <end position="126"/>
    </location>
</feature>
<proteinExistence type="predicted"/>
<evidence type="ECO:0000313" key="3">
    <source>
        <dbReference type="Proteomes" id="UP000320475"/>
    </source>
</evidence>
<accession>A0A507CWM3</accession>
<dbReference type="EMBL" id="QEAM01000215">
    <property type="protein sequence ID" value="TPX43607.1"/>
    <property type="molecule type" value="Genomic_DNA"/>
</dbReference>
<name>A0A507CWM3_9FUNG</name>
<dbReference type="AlphaFoldDB" id="A0A507CWM3"/>
<organism evidence="2 3">
    <name type="scientific">Synchytrium endobioticum</name>
    <dbReference type="NCBI Taxonomy" id="286115"/>
    <lineage>
        <taxon>Eukaryota</taxon>
        <taxon>Fungi</taxon>
        <taxon>Fungi incertae sedis</taxon>
        <taxon>Chytridiomycota</taxon>
        <taxon>Chytridiomycota incertae sedis</taxon>
        <taxon>Chytridiomycetes</taxon>
        <taxon>Synchytriales</taxon>
        <taxon>Synchytriaceae</taxon>
        <taxon>Synchytrium</taxon>
    </lineage>
</organism>
<evidence type="ECO:0000313" key="2">
    <source>
        <dbReference type="EMBL" id="TPX43607.1"/>
    </source>
</evidence>
<evidence type="ECO:0000256" key="1">
    <source>
        <dbReference type="SAM" id="MobiDB-lite"/>
    </source>
</evidence>
<reference evidence="2 3" key="1">
    <citation type="journal article" date="2019" name="Sci. Rep.">
        <title>Comparative genomics of chytrid fungi reveal insights into the obligate biotrophic and pathogenic lifestyle of Synchytrium endobioticum.</title>
        <authorList>
            <person name="van de Vossenberg B.T.L.H."/>
            <person name="Warris S."/>
            <person name="Nguyen H.D.T."/>
            <person name="van Gent-Pelzer M.P.E."/>
            <person name="Joly D.L."/>
            <person name="van de Geest H.C."/>
            <person name="Bonants P.J.M."/>
            <person name="Smith D.S."/>
            <person name="Levesque C.A."/>
            <person name="van der Lee T.A.J."/>
        </authorList>
    </citation>
    <scope>NUCLEOTIDE SEQUENCE [LARGE SCALE GENOMIC DNA]</scope>
    <source>
        <strain evidence="2 3">LEV6574</strain>
    </source>
</reference>
<feature type="region of interest" description="Disordered" evidence="1">
    <location>
        <begin position="36"/>
        <end position="177"/>
    </location>
</feature>
<dbReference type="Proteomes" id="UP000320475">
    <property type="component" value="Unassembled WGS sequence"/>
</dbReference>
<dbReference type="VEuPathDB" id="FungiDB:SeMB42_g07424"/>
<comment type="caution">
    <text evidence="2">The sequence shown here is derived from an EMBL/GenBank/DDBJ whole genome shotgun (WGS) entry which is preliminary data.</text>
</comment>
<gene>
    <name evidence="2" type="ORF">SeLEV6574_g04938</name>
</gene>